<evidence type="ECO:0000313" key="2">
    <source>
        <dbReference type="Proteomes" id="UP000309997"/>
    </source>
</evidence>
<name>A0ACC4AS20_POPAL</name>
<proteinExistence type="predicted"/>
<dbReference type="EMBL" id="RCHU02000016">
    <property type="protein sequence ID" value="KAL3568804.1"/>
    <property type="molecule type" value="Genomic_DNA"/>
</dbReference>
<sequence>MAKLFPKLVCFLAVLLLCQFGYVACQSTNSSDRNATLPADEEKALEDLLIKLEWGFHPNISRSACSSNFEYIKCDCTDENSTVCHVTGLTLPDQDLTGEINAEALARLVHLNAIDLSKNQLHGSIPPILGNLSSLNRLDLSTNFLSGSIPPSLGNLTSSLQYLRLSRNFLSGSIPLSMGNLTKLKHMSLSSNKLSDQIPEELGNLSSLRYMDLGFNELTGQLPPQLGELKYLNHLDVGSNNLSGELPGNYANFSTWDQLRWFSVAGNRLTGQVPKFIANWNGLSYLDLSFNNLTGGIPDSMEKLNLSFSQENMLNGTVPSWVTDNIEDKADLSYNNFEIPRDGPKKGEGKLNIEPNRNSIRDLTDKCRGKPKYKTIKVPGGQGSRRWRDFTPNKIIDGTRKFSPKMKIGGGRFGIVYEAELPNKEKKLAVDEDFSS</sequence>
<reference evidence="1 2" key="1">
    <citation type="journal article" date="2024" name="Plant Biotechnol. J.">
        <title>Genome and CRISPR/Cas9 system of a widespread forest tree (Populus alba) in the world.</title>
        <authorList>
            <person name="Liu Y.J."/>
            <person name="Jiang P.F."/>
            <person name="Han X.M."/>
            <person name="Li X.Y."/>
            <person name="Wang H.M."/>
            <person name="Wang Y.J."/>
            <person name="Wang X.X."/>
            <person name="Zeng Q.Y."/>
        </authorList>
    </citation>
    <scope>NUCLEOTIDE SEQUENCE [LARGE SCALE GENOMIC DNA]</scope>
    <source>
        <strain evidence="2">cv. PAL-ZL1</strain>
    </source>
</reference>
<gene>
    <name evidence="1" type="ORF">D5086_028694</name>
</gene>
<comment type="caution">
    <text evidence="1">The sequence shown here is derived from an EMBL/GenBank/DDBJ whole genome shotgun (WGS) entry which is preliminary data.</text>
</comment>
<accession>A0ACC4AS20</accession>
<keyword evidence="2" id="KW-1185">Reference proteome</keyword>
<protein>
    <submittedName>
        <fullName evidence="1">Uncharacterized protein</fullName>
    </submittedName>
</protein>
<evidence type="ECO:0000313" key="1">
    <source>
        <dbReference type="EMBL" id="KAL3568804.1"/>
    </source>
</evidence>
<organism evidence="1 2">
    <name type="scientific">Populus alba</name>
    <name type="common">White poplar</name>
    <dbReference type="NCBI Taxonomy" id="43335"/>
    <lineage>
        <taxon>Eukaryota</taxon>
        <taxon>Viridiplantae</taxon>
        <taxon>Streptophyta</taxon>
        <taxon>Embryophyta</taxon>
        <taxon>Tracheophyta</taxon>
        <taxon>Spermatophyta</taxon>
        <taxon>Magnoliopsida</taxon>
        <taxon>eudicotyledons</taxon>
        <taxon>Gunneridae</taxon>
        <taxon>Pentapetalae</taxon>
        <taxon>rosids</taxon>
        <taxon>fabids</taxon>
        <taxon>Malpighiales</taxon>
        <taxon>Salicaceae</taxon>
        <taxon>Saliceae</taxon>
        <taxon>Populus</taxon>
    </lineage>
</organism>
<dbReference type="Proteomes" id="UP000309997">
    <property type="component" value="Unassembled WGS sequence"/>
</dbReference>